<feature type="compositionally biased region" description="Polar residues" evidence="1">
    <location>
        <begin position="32"/>
        <end position="42"/>
    </location>
</feature>
<organism evidence="2">
    <name type="scientific">Eutreptiella gymnastica</name>
    <dbReference type="NCBI Taxonomy" id="73025"/>
    <lineage>
        <taxon>Eukaryota</taxon>
        <taxon>Discoba</taxon>
        <taxon>Euglenozoa</taxon>
        <taxon>Euglenida</taxon>
        <taxon>Spirocuta</taxon>
        <taxon>Euglenophyceae</taxon>
        <taxon>Eutreptiales</taxon>
        <taxon>Eutreptiaceae</taxon>
        <taxon>Eutreptiella</taxon>
    </lineage>
</organism>
<proteinExistence type="predicted"/>
<sequence length="135" mass="13753">MSSRTTAASARGMQSVAAQLGLTELAMLESACTSRAHSTATPDSGHPNGDDRASAMAEGGCTYTDMASATAEWGYMNEADMAGTTAERACTVWRDMVSAMPENGIANGADSASAIPDSTCKIGVNRAVPALELTG</sequence>
<evidence type="ECO:0000256" key="1">
    <source>
        <dbReference type="SAM" id="MobiDB-lite"/>
    </source>
</evidence>
<dbReference type="EMBL" id="HBJA01101011">
    <property type="protein sequence ID" value="CAE0823621.1"/>
    <property type="molecule type" value="Transcribed_RNA"/>
</dbReference>
<dbReference type="AlphaFoldDB" id="A0A7S4G387"/>
<evidence type="ECO:0000313" key="2">
    <source>
        <dbReference type="EMBL" id="CAE0823621.1"/>
    </source>
</evidence>
<accession>A0A7S4G387</accession>
<reference evidence="2" key="1">
    <citation type="submission" date="2021-01" db="EMBL/GenBank/DDBJ databases">
        <authorList>
            <person name="Corre E."/>
            <person name="Pelletier E."/>
            <person name="Niang G."/>
            <person name="Scheremetjew M."/>
            <person name="Finn R."/>
            <person name="Kale V."/>
            <person name="Holt S."/>
            <person name="Cochrane G."/>
            <person name="Meng A."/>
            <person name="Brown T."/>
            <person name="Cohen L."/>
        </authorList>
    </citation>
    <scope>NUCLEOTIDE SEQUENCE</scope>
    <source>
        <strain evidence="2">CCMP1594</strain>
    </source>
</reference>
<protein>
    <submittedName>
        <fullName evidence="2">Uncharacterized protein</fullName>
    </submittedName>
</protein>
<feature type="region of interest" description="Disordered" evidence="1">
    <location>
        <begin position="32"/>
        <end position="57"/>
    </location>
</feature>
<gene>
    <name evidence="2" type="ORF">EGYM00163_LOCUS34824</name>
</gene>
<name>A0A7S4G387_9EUGL</name>